<evidence type="ECO:0000256" key="1">
    <source>
        <dbReference type="ARBA" id="ARBA00022741"/>
    </source>
</evidence>
<dbReference type="AlphaFoldDB" id="A0AAD5T8U8"/>
<accession>A0AAD5T8U8</accession>
<dbReference type="Gene3D" id="3.40.50.300">
    <property type="entry name" value="P-loop containing nucleotide triphosphate hydrolases"/>
    <property type="match status" value="1"/>
</dbReference>
<dbReference type="InterPro" id="IPR049730">
    <property type="entry name" value="SNF2/RAD54-like_C"/>
</dbReference>
<evidence type="ECO:0000313" key="5">
    <source>
        <dbReference type="EMBL" id="KAJ3137907.1"/>
    </source>
</evidence>
<dbReference type="PANTHER" id="PTHR45626">
    <property type="entry name" value="TRANSCRIPTION TERMINATION FACTOR 2-RELATED"/>
    <property type="match status" value="1"/>
</dbReference>
<proteinExistence type="predicted"/>
<dbReference type="GO" id="GO:0016787">
    <property type="term" value="F:hydrolase activity"/>
    <property type="evidence" value="ECO:0007669"/>
    <property type="project" value="UniProtKB-KW"/>
</dbReference>
<dbReference type="GO" id="GO:0005737">
    <property type="term" value="C:cytoplasm"/>
    <property type="evidence" value="ECO:0007669"/>
    <property type="project" value="TreeGrafter"/>
</dbReference>
<evidence type="ECO:0000256" key="2">
    <source>
        <dbReference type="ARBA" id="ARBA00022801"/>
    </source>
</evidence>
<dbReference type="InterPro" id="IPR027417">
    <property type="entry name" value="P-loop_NTPase"/>
</dbReference>
<dbReference type="Pfam" id="PF00271">
    <property type="entry name" value="Helicase_C"/>
    <property type="match status" value="1"/>
</dbReference>
<dbReference type="CDD" id="cd18793">
    <property type="entry name" value="SF2_C_SNF"/>
    <property type="match status" value="1"/>
</dbReference>
<feature type="domain" description="Helicase C-terminal" evidence="4">
    <location>
        <begin position="1"/>
        <end position="164"/>
    </location>
</feature>
<dbReference type="GO" id="GO:0005634">
    <property type="term" value="C:nucleus"/>
    <property type="evidence" value="ECO:0007669"/>
    <property type="project" value="TreeGrafter"/>
</dbReference>
<protein>
    <recommendedName>
        <fullName evidence="4">Helicase C-terminal domain-containing protein</fullName>
    </recommendedName>
</protein>
<keyword evidence="1" id="KW-0547">Nucleotide-binding</keyword>
<evidence type="ECO:0000313" key="6">
    <source>
        <dbReference type="Proteomes" id="UP001211907"/>
    </source>
</evidence>
<keyword evidence="6" id="KW-1185">Reference proteome</keyword>
<dbReference type="InterPro" id="IPR001650">
    <property type="entry name" value="Helicase_C-like"/>
</dbReference>
<dbReference type="PROSITE" id="PS51194">
    <property type="entry name" value="HELICASE_CTER"/>
    <property type="match status" value="1"/>
</dbReference>
<dbReference type="PANTHER" id="PTHR45626:SF16">
    <property type="entry name" value="ATP-DEPENDENT HELICASE ULS1"/>
    <property type="match status" value="1"/>
</dbReference>
<keyword evidence="3" id="KW-0067">ATP-binding</keyword>
<dbReference type="InterPro" id="IPR050628">
    <property type="entry name" value="SNF2_RAD54_helicase_TF"/>
</dbReference>
<gene>
    <name evidence="5" type="ORF">HK100_000314</name>
</gene>
<keyword evidence="2" id="KW-0378">Hydrolase</keyword>
<name>A0AAD5T8U8_9FUNG</name>
<dbReference type="GO" id="GO:0000724">
    <property type="term" value="P:double-strand break repair via homologous recombination"/>
    <property type="evidence" value="ECO:0007669"/>
    <property type="project" value="TreeGrafter"/>
</dbReference>
<dbReference type="EMBL" id="JADGJH010000106">
    <property type="protein sequence ID" value="KAJ3137907.1"/>
    <property type="molecule type" value="Genomic_DNA"/>
</dbReference>
<evidence type="ECO:0000259" key="4">
    <source>
        <dbReference type="PROSITE" id="PS51194"/>
    </source>
</evidence>
<reference evidence="5" key="1">
    <citation type="submission" date="2020-05" db="EMBL/GenBank/DDBJ databases">
        <title>Phylogenomic resolution of chytrid fungi.</title>
        <authorList>
            <person name="Stajich J.E."/>
            <person name="Amses K."/>
            <person name="Simmons R."/>
            <person name="Seto K."/>
            <person name="Myers J."/>
            <person name="Bonds A."/>
            <person name="Quandt C.A."/>
            <person name="Barry K."/>
            <person name="Liu P."/>
            <person name="Grigoriev I."/>
            <person name="Longcore J.E."/>
            <person name="James T.Y."/>
        </authorList>
    </citation>
    <scope>NUCLEOTIDE SEQUENCE</scope>
    <source>
        <strain evidence="5">JEL0513</strain>
    </source>
</reference>
<evidence type="ECO:0000256" key="3">
    <source>
        <dbReference type="ARBA" id="ARBA00022840"/>
    </source>
</evidence>
<comment type="caution">
    <text evidence="5">The sequence shown here is derived from an EMBL/GenBank/DDBJ whole genome shotgun (WGS) entry which is preliminary data.</text>
</comment>
<dbReference type="SMART" id="SM00490">
    <property type="entry name" value="HELICc"/>
    <property type="match status" value="1"/>
</dbReference>
<organism evidence="5 6">
    <name type="scientific">Physocladia obscura</name>
    <dbReference type="NCBI Taxonomy" id="109957"/>
    <lineage>
        <taxon>Eukaryota</taxon>
        <taxon>Fungi</taxon>
        <taxon>Fungi incertae sedis</taxon>
        <taxon>Chytridiomycota</taxon>
        <taxon>Chytridiomycota incertae sedis</taxon>
        <taxon>Chytridiomycetes</taxon>
        <taxon>Chytridiales</taxon>
        <taxon>Chytriomycetaceae</taxon>
        <taxon>Physocladia</taxon>
    </lineage>
</organism>
<dbReference type="Proteomes" id="UP001211907">
    <property type="component" value="Unassembled WGS sequence"/>
</dbReference>
<dbReference type="GO" id="GO:0008094">
    <property type="term" value="F:ATP-dependent activity, acting on DNA"/>
    <property type="evidence" value="ECO:0007669"/>
    <property type="project" value="TreeGrafter"/>
</dbReference>
<sequence length="180" mass="20651">MKLLLKTKKEHPKDKTIIFSQFRGMMDLCEKPLRENNIEFVRYDGSMTAELRDQAVQTLKDDKDTNLILVSLKCGSLGLNLTCANRVIIVDFWWNVAVENQAIDRVHRFGQMKEVFVHRISINETVEQRILTLQKEKQELFNAALGEGGVKGLSRNRLGLNDLIQLFRGDQGGDESEEED</sequence>
<dbReference type="SUPFAM" id="SSF52540">
    <property type="entry name" value="P-loop containing nucleoside triphosphate hydrolases"/>
    <property type="match status" value="1"/>
</dbReference>
<dbReference type="GO" id="GO:0005524">
    <property type="term" value="F:ATP binding"/>
    <property type="evidence" value="ECO:0007669"/>
    <property type="project" value="UniProtKB-KW"/>
</dbReference>